<evidence type="ECO:0000313" key="5">
    <source>
        <dbReference type="EMBL" id="TBT88652.1"/>
    </source>
</evidence>
<proteinExistence type="predicted"/>
<dbReference type="GO" id="GO:0016740">
    <property type="term" value="F:transferase activity"/>
    <property type="evidence" value="ECO:0007669"/>
    <property type="project" value="UniProtKB-KW"/>
</dbReference>
<reference evidence="5 6" key="1">
    <citation type="submission" date="2019-01" db="EMBL/GenBank/DDBJ databases">
        <title>Lactibacter flavus gen. nov., sp. nov., a novel bacterium of the family Propionibacteriaceae isolated from raw milk and dairy products.</title>
        <authorList>
            <person name="Huptas C."/>
            <person name="Wenning M."/>
            <person name="Breitenwieser F."/>
            <person name="Doll E."/>
            <person name="Von Neubeck M."/>
            <person name="Busse H.-J."/>
            <person name="Scherer S."/>
        </authorList>
    </citation>
    <scope>NUCLEOTIDE SEQUENCE [LARGE SCALE GENOMIC DNA]</scope>
    <source>
        <strain evidence="5 6">KCTC 33808</strain>
    </source>
</reference>
<dbReference type="SUPFAM" id="SSF50891">
    <property type="entry name" value="Cyclophilin-like"/>
    <property type="match status" value="1"/>
</dbReference>
<evidence type="ECO:0000256" key="3">
    <source>
        <dbReference type="ARBA" id="ARBA00022840"/>
    </source>
</evidence>
<keyword evidence="6" id="KW-1185">Reference proteome</keyword>
<organism evidence="5 6">
    <name type="scientific">Propioniciclava sinopodophylli</name>
    <dbReference type="NCBI Taxonomy" id="1837344"/>
    <lineage>
        <taxon>Bacteria</taxon>
        <taxon>Bacillati</taxon>
        <taxon>Actinomycetota</taxon>
        <taxon>Actinomycetes</taxon>
        <taxon>Propionibacteriales</taxon>
        <taxon>Propionibacteriaceae</taxon>
        <taxon>Propioniciclava</taxon>
    </lineage>
</organism>
<evidence type="ECO:0000259" key="4">
    <source>
        <dbReference type="SMART" id="SM00797"/>
    </source>
</evidence>
<keyword evidence="1" id="KW-0547">Nucleotide-binding</keyword>
<keyword evidence="2" id="KW-0378">Hydrolase</keyword>
<accession>A0A4Q9KHW2</accession>
<dbReference type="AlphaFoldDB" id="A0A4Q9KHW2"/>
<dbReference type="SMART" id="SM00797">
    <property type="entry name" value="AHS2"/>
    <property type="match status" value="1"/>
</dbReference>
<feature type="domain" description="Carboxyltransferase" evidence="4">
    <location>
        <begin position="33"/>
        <end position="305"/>
    </location>
</feature>
<dbReference type="Pfam" id="PF02626">
    <property type="entry name" value="CT_A_B"/>
    <property type="match status" value="1"/>
</dbReference>
<gene>
    <name evidence="5" type="ORF">ET989_01520</name>
</gene>
<dbReference type="PANTHER" id="PTHR43309:SF3">
    <property type="entry name" value="5-OXOPROLINASE SUBUNIT C"/>
    <property type="match status" value="1"/>
</dbReference>
<dbReference type="InterPro" id="IPR003778">
    <property type="entry name" value="CT_A_B"/>
</dbReference>
<dbReference type="Proteomes" id="UP000292373">
    <property type="component" value="Unassembled WGS sequence"/>
</dbReference>
<dbReference type="OrthoDB" id="9768696at2"/>
<dbReference type="InterPro" id="IPR029000">
    <property type="entry name" value="Cyclophilin-like_dom_sf"/>
</dbReference>
<evidence type="ECO:0000313" key="6">
    <source>
        <dbReference type="Proteomes" id="UP000292373"/>
    </source>
</evidence>
<keyword evidence="5" id="KW-0808">Transferase</keyword>
<protein>
    <submittedName>
        <fullName evidence="5">Biotin-dependent carboxyltransferase family protein</fullName>
    </submittedName>
</protein>
<dbReference type="InterPro" id="IPR052708">
    <property type="entry name" value="PxpC"/>
</dbReference>
<name>A0A4Q9KHW2_9ACTN</name>
<dbReference type="EMBL" id="SDMQ01000001">
    <property type="protein sequence ID" value="TBT88652.1"/>
    <property type="molecule type" value="Genomic_DNA"/>
</dbReference>
<comment type="caution">
    <text evidence="5">The sequence shown here is derived from an EMBL/GenBank/DDBJ whole genome shotgun (WGS) entry which is preliminary data.</text>
</comment>
<dbReference type="GO" id="GO:0005524">
    <property type="term" value="F:ATP binding"/>
    <property type="evidence" value="ECO:0007669"/>
    <property type="project" value="UniProtKB-KW"/>
</dbReference>
<evidence type="ECO:0000256" key="2">
    <source>
        <dbReference type="ARBA" id="ARBA00022801"/>
    </source>
</evidence>
<dbReference type="NCBIfam" id="TIGR00724">
    <property type="entry name" value="urea_amlyse_rel"/>
    <property type="match status" value="1"/>
</dbReference>
<evidence type="ECO:0000256" key="1">
    <source>
        <dbReference type="ARBA" id="ARBA00022741"/>
    </source>
</evidence>
<dbReference type="GO" id="GO:0016787">
    <property type="term" value="F:hydrolase activity"/>
    <property type="evidence" value="ECO:0007669"/>
    <property type="project" value="UniProtKB-KW"/>
</dbReference>
<dbReference type="PANTHER" id="PTHR43309">
    <property type="entry name" value="5-OXOPROLINASE SUBUNIT C"/>
    <property type="match status" value="1"/>
</dbReference>
<dbReference type="Gene3D" id="2.40.100.10">
    <property type="entry name" value="Cyclophilin-like"/>
    <property type="match status" value="1"/>
</dbReference>
<keyword evidence="3" id="KW-0067">ATP-binding</keyword>
<sequence>MGPLRGRAVRTLTVLAPGTFASLQDAGRPGWAHVGVGHSGAADRGAHHLANRLVGNPTDSATIECLLGGLTARAEADVVVAVTGAPCPVRVNGRDADHHAPLYLRGGDELSLGLPEAGLRCYVAASGGFEVDPVLGSRSWDSLAGLGPAPLRAGAVLPLGGAAADGARVDHAPVLLPTLETLTVTVTPGPREDWVADGLAALGERTWVVSTHSDRVGVRLDGVPLLRAAAFADAELPSEGVVRGAVQVPAGGLPVVFGSDHPVTGGYPVVGVVTDADADRLAQARPGQQVRFRAAGITPRRGPSR</sequence>